<dbReference type="EMBL" id="JBCITK010000001">
    <property type="protein sequence ID" value="MEN0644283.1"/>
    <property type="molecule type" value="Genomic_DNA"/>
</dbReference>
<keyword evidence="3" id="KW-1133">Transmembrane helix</keyword>
<dbReference type="NCBIfam" id="TIGR02532">
    <property type="entry name" value="IV_pilin_GFxxxE"/>
    <property type="match status" value="1"/>
</dbReference>
<evidence type="ECO:0000256" key="1">
    <source>
        <dbReference type="ARBA" id="ARBA00004241"/>
    </source>
</evidence>
<organism evidence="4 5">
    <name type="scientific">Alkalicoccobacillus gibsonii</name>
    <dbReference type="NCBI Taxonomy" id="79881"/>
    <lineage>
        <taxon>Bacteria</taxon>
        <taxon>Bacillati</taxon>
        <taxon>Bacillota</taxon>
        <taxon>Bacilli</taxon>
        <taxon>Bacillales</taxon>
        <taxon>Bacillaceae</taxon>
        <taxon>Alkalicoccobacillus</taxon>
    </lineage>
</organism>
<comment type="caution">
    <text evidence="4">The sequence shown here is derived from an EMBL/GenBank/DDBJ whole genome shotgun (WGS) entry which is preliminary data.</text>
</comment>
<name>A0ABU9VM64_9BACI</name>
<protein>
    <submittedName>
        <fullName evidence="4">Prepilin-type N-terminal cleavage/methylation domain-containing protein</fullName>
    </submittedName>
</protein>
<evidence type="ECO:0000256" key="2">
    <source>
        <dbReference type="ARBA" id="ARBA00023287"/>
    </source>
</evidence>
<evidence type="ECO:0000313" key="4">
    <source>
        <dbReference type="EMBL" id="MEN0644283.1"/>
    </source>
</evidence>
<keyword evidence="3" id="KW-0812">Transmembrane</keyword>
<dbReference type="SUPFAM" id="SSF54523">
    <property type="entry name" value="Pili subunits"/>
    <property type="match status" value="1"/>
</dbReference>
<evidence type="ECO:0000256" key="3">
    <source>
        <dbReference type="SAM" id="Phobius"/>
    </source>
</evidence>
<gene>
    <name evidence="4" type="ORF">MKY91_14115</name>
</gene>
<dbReference type="PROSITE" id="PS00409">
    <property type="entry name" value="PROKAR_NTER_METHYL"/>
    <property type="match status" value="1"/>
</dbReference>
<sequence length="148" mass="15306">MKALLQKHLKNQKGLTLIELLAVVVILGIIAAIAIPSIGAIMENTRKDAHIANAEQLVAAAKTAEATSLTSATPGTYTLAELVAAGFIDEPTVPGKGGEYGTGSVVITKGTGSAKIYTVTLGTYIASKNLDDLRDKGNGKGRELVTMN</sequence>
<dbReference type="InterPro" id="IPR045584">
    <property type="entry name" value="Pilin-like"/>
</dbReference>
<keyword evidence="5" id="KW-1185">Reference proteome</keyword>
<dbReference type="Pfam" id="PF07963">
    <property type="entry name" value="N_methyl"/>
    <property type="match status" value="1"/>
</dbReference>
<dbReference type="InterPro" id="IPR012902">
    <property type="entry name" value="N_methyl_site"/>
</dbReference>
<dbReference type="Proteomes" id="UP001418796">
    <property type="component" value="Unassembled WGS sequence"/>
</dbReference>
<evidence type="ECO:0000313" key="5">
    <source>
        <dbReference type="Proteomes" id="UP001418796"/>
    </source>
</evidence>
<proteinExistence type="predicted"/>
<feature type="transmembrane region" description="Helical" evidence="3">
    <location>
        <begin position="20"/>
        <end position="42"/>
    </location>
</feature>
<comment type="subcellular location">
    <subcellularLocation>
        <location evidence="1">Cell surface</location>
    </subcellularLocation>
</comment>
<dbReference type="RefSeq" id="WP_343131011.1">
    <property type="nucleotide sequence ID" value="NZ_JBCITK010000001.1"/>
</dbReference>
<accession>A0ABU9VM64</accession>
<keyword evidence="3" id="KW-0472">Membrane</keyword>
<keyword evidence="2" id="KW-0178">Competence</keyword>
<reference evidence="4 5" key="1">
    <citation type="submission" date="2024-03" db="EMBL/GenBank/DDBJ databases">
        <title>Bacilli Hybrid Assemblies.</title>
        <authorList>
            <person name="Kovac J."/>
        </authorList>
    </citation>
    <scope>NUCLEOTIDE SEQUENCE [LARGE SCALE GENOMIC DNA]</scope>
    <source>
        <strain evidence="4 5">FSL R7-0666</strain>
    </source>
</reference>
<dbReference type="Gene3D" id="3.30.700.10">
    <property type="entry name" value="Glycoprotein, Type 4 Pilin"/>
    <property type="match status" value="1"/>
</dbReference>